<evidence type="ECO:0000313" key="2">
    <source>
        <dbReference type="EMBL" id="CAG8789129.1"/>
    </source>
</evidence>
<dbReference type="Proteomes" id="UP000789405">
    <property type="component" value="Unassembled WGS sequence"/>
</dbReference>
<dbReference type="InterPro" id="IPR002654">
    <property type="entry name" value="Glyco_trans_25"/>
</dbReference>
<feature type="domain" description="Glycosyl transferase family 25" evidence="1">
    <location>
        <begin position="31"/>
        <end position="139"/>
    </location>
</feature>
<gene>
    <name evidence="2" type="ORF">DERYTH_LOCUS21041</name>
</gene>
<proteinExistence type="predicted"/>
<name>A0A9N9JRS5_9GLOM</name>
<organism evidence="2 3">
    <name type="scientific">Dentiscutata erythropus</name>
    <dbReference type="NCBI Taxonomy" id="1348616"/>
    <lineage>
        <taxon>Eukaryota</taxon>
        <taxon>Fungi</taxon>
        <taxon>Fungi incertae sedis</taxon>
        <taxon>Mucoromycota</taxon>
        <taxon>Glomeromycotina</taxon>
        <taxon>Glomeromycetes</taxon>
        <taxon>Diversisporales</taxon>
        <taxon>Gigasporaceae</taxon>
        <taxon>Dentiscutata</taxon>
    </lineage>
</organism>
<comment type="caution">
    <text evidence="2">The sequence shown here is derived from an EMBL/GenBank/DDBJ whole genome shotgun (WGS) entry which is preliminary data.</text>
</comment>
<keyword evidence="3" id="KW-1185">Reference proteome</keyword>
<dbReference type="CDD" id="cd06532">
    <property type="entry name" value="Glyco_transf_25"/>
    <property type="match status" value="1"/>
</dbReference>
<accession>A0A9N9JRS5</accession>
<evidence type="ECO:0000259" key="1">
    <source>
        <dbReference type="Pfam" id="PF01755"/>
    </source>
</evidence>
<dbReference type="EMBL" id="CAJVPY010026043">
    <property type="protein sequence ID" value="CAG8789129.1"/>
    <property type="molecule type" value="Genomic_DNA"/>
</dbReference>
<dbReference type="Pfam" id="PF01755">
    <property type="entry name" value="Glyco_transf_25"/>
    <property type="match status" value="1"/>
</dbReference>
<dbReference type="AlphaFoldDB" id="A0A9N9JRS5"/>
<protein>
    <submittedName>
        <fullName evidence="2">27760_t:CDS:1</fullName>
    </submittedName>
</protein>
<reference evidence="2" key="1">
    <citation type="submission" date="2021-06" db="EMBL/GenBank/DDBJ databases">
        <authorList>
            <person name="Kallberg Y."/>
            <person name="Tangrot J."/>
            <person name="Rosling A."/>
        </authorList>
    </citation>
    <scope>NUCLEOTIDE SEQUENCE</scope>
    <source>
        <strain evidence="2">MA453B</strain>
    </source>
</reference>
<feature type="non-terminal residue" evidence="2">
    <location>
        <position position="1"/>
    </location>
</feature>
<evidence type="ECO:0000313" key="3">
    <source>
        <dbReference type="Proteomes" id="UP000789405"/>
    </source>
</evidence>
<dbReference type="OrthoDB" id="2326236at2759"/>
<sequence length="220" mass="25417">FLLQPLFDYYSYKELESLKQNKSFNRTLGFDHIYVVHLDHRTDRRKRLDNIASYLGLDIDYFSALSKDDERVLNRYGTSELSPPQKATYLSHYFLYKLMVDKNYNNILILEDDADFELNITAIMTDIHSDLPSSWEILFVGHCFEATGDQVGETSSVHRLYRSIFPMCSHAYAISYSGVRKLIELLDPMIPRGPIDYSLMVVIEEGKISSSTTHSAVESF</sequence>